<dbReference type="eggNOG" id="COG2610">
    <property type="taxonomic scope" value="Bacteria"/>
</dbReference>
<dbReference type="OrthoDB" id="9787129at2"/>
<protein>
    <submittedName>
        <fullName evidence="2">Gluconate transporter</fullName>
    </submittedName>
</protein>
<dbReference type="GO" id="GO:0005886">
    <property type="term" value="C:plasma membrane"/>
    <property type="evidence" value="ECO:0007669"/>
    <property type="project" value="TreeGrafter"/>
</dbReference>
<accession>A7HMG6</accession>
<sequence>MGVWMVILLLLSIIFIVYSTVRWRLHPFLALIFAAFLYGILSKMNLGDIVKSITEGFGGTVSSIGIVIVAGTIIGVFLEKSGGAFTMAESVLKLTGKKNVPLAMSIIGYIVSIPVFCDSGFVILTPLNKALTKRANLSLATTGIALSLGLYATHTMVPPTPGPVAAAGALGADLGLTILMGLIVSIPAIIVGWIFSIKFASKIQIDPEPELTEEEINKKMKEAPSAAGAFLPIVLPIILIVLKSVSDFPTKPFGDGFLRNFIGFVGHPVTALMIGVLISFLLPKKVDKEIFSMTGWVGQAVQQAGIIILITAAGGAFGKVLQNSGIANVIGQYLSAANLGMWLPFIIAAAIKTAQGSSTVAIITTASLLAPLMESLGFTSNMAKALVVVAIGAGSMVVSHANDSYFWVVSQLSKMDVKTGYKLQTFGTLLEGITAAVVVWIFSFFLV</sequence>
<reference evidence="2 3" key="2">
    <citation type="journal article" date="2009" name="Proc. Natl. Acad. Sci. U.S.A.">
        <title>On the chimeric nature, thermophilic origin, and phylogenetic placement of the Thermotogales.</title>
        <authorList>
            <person name="Zhaxybayeva O."/>
            <person name="Swithers K.S."/>
            <person name="Lapierre P."/>
            <person name="Fournier G.P."/>
            <person name="Bickhart D.M."/>
            <person name="DeBoy R.T."/>
            <person name="Nelson K.E."/>
            <person name="Nesbo C.L."/>
            <person name="Doolittle W.F."/>
            <person name="Gogarten J.P."/>
            <person name="Noll K.M."/>
        </authorList>
    </citation>
    <scope>NUCLEOTIDE SEQUENCE [LARGE SCALE GENOMIC DNA]</scope>
    <source>
        <strain evidence="3">ATCC 35602 / DSM 5306 / Rt17-B1</strain>
    </source>
</reference>
<keyword evidence="1" id="KW-0472">Membrane</keyword>
<reference evidence="2 3" key="1">
    <citation type="submission" date="2007-07" db="EMBL/GenBank/DDBJ databases">
        <title>Complete sequence of Fervidobacterium nodosum Rt17-B1.</title>
        <authorList>
            <consortium name="US DOE Joint Genome Institute"/>
            <person name="Copeland A."/>
            <person name="Lucas S."/>
            <person name="Lapidus A."/>
            <person name="Barry K."/>
            <person name="Glavina del Rio T."/>
            <person name="Dalin E."/>
            <person name="Tice H."/>
            <person name="Pitluck S."/>
            <person name="Saunders E."/>
            <person name="Brettin T."/>
            <person name="Bruce D."/>
            <person name="Detter J.C."/>
            <person name="Han C."/>
            <person name="Schmutz J."/>
            <person name="Larimer F."/>
            <person name="Land M."/>
            <person name="Hauser L."/>
            <person name="Kyrpides N."/>
            <person name="Mikhailova N."/>
            <person name="Nelson K."/>
            <person name="Gogarten J.P."/>
            <person name="Noll K."/>
            <person name="Richardson P."/>
        </authorList>
    </citation>
    <scope>NUCLEOTIDE SEQUENCE [LARGE SCALE GENOMIC DNA]</scope>
    <source>
        <strain evidence="3">ATCC 35602 / DSM 5306 / Rt17-B1</strain>
    </source>
</reference>
<keyword evidence="1" id="KW-0812">Transmembrane</keyword>
<evidence type="ECO:0000313" key="2">
    <source>
        <dbReference type="EMBL" id="ABS61099.1"/>
    </source>
</evidence>
<feature type="transmembrane region" description="Helical" evidence="1">
    <location>
        <begin position="421"/>
        <end position="446"/>
    </location>
</feature>
<feature type="transmembrane region" description="Helical" evidence="1">
    <location>
        <begin position="303"/>
        <end position="321"/>
    </location>
</feature>
<dbReference type="InterPro" id="IPR003474">
    <property type="entry name" value="Glcn_transporter"/>
</dbReference>
<gene>
    <name evidence="2" type="ordered locus">Fnod_1252</name>
</gene>
<dbReference type="Pfam" id="PF02447">
    <property type="entry name" value="GntP_permease"/>
    <property type="match status" value="1"/>
</dbReference>
<proteinExistence type="predicted"/>
<dbReference type="RefSeq" id="WP_011994409.1">
    <property type="nucleotide sequence ID" value="NC_009718.1"/>
</dbReference>
<keyword evidence="3" id="KW-1185">Reference proteome</keyword>
<evidence type="ECO:0000313" key="3">
    <source>
        <dbReference type="Proteomes" id="UP000002415"/>
    </source>
</evidence>
<dbReference type="NCBIfam" id="TIGR00791">
    <property type="entry name" value="gntP"/>
    <property type="match status" value="1"/>
</dbReference>
<feature type="transmembrane region" description="Helical" evidence="1">
    <location>
        <begin position="58"/>
        <end position="78"/>
    </location>
</feature>
<feature type="transmembrane region" description="Helical" evidence="1">
    <location>
        <begin position="226"/>
        <end position="245"/>
    </location>
</feature>
<dbReference type="PANTHER" id="PTHR30354:SF11">
    <property type="entry name" value="PERMEASE"/>
    <property type="match status" value="1"/>
</dbReference>
<dbReference type="AlphaFoldDB" id="A7HMG6"/>
<keyword evidence="1" id="KW-1133">Transmembrane helix</keyword>
<feature type="transmembrane region" description="Helical" evidence="1">
    <location>
        <begin position="257"/>
        <end position="282"/>
    </location>
</feature>
<organism evidence="2 3">
    <name type="scientific">Fervidobacterium nodosum (strain ATCC 35602 / DSM 5306 / Rt17-B1)</name>
    <dbReference type="NCBI Taxonomy" id="381764"/>
    <lineage>
        <taxon>Bacteria</taxon>
        <taxon>Thermotogati</taxon>
        <taxon>Thermotogota</taxon>
        <taxon>Thermotogae</taxon>
        <taxon>Thermotogales</taxon>
        <taxon>Fervidobacteriaceae</taxon>
        <taxon>Fervidobacterium</taxon>
    </lineage>
</organism>
<feature type="transmembrane region" description="Helical" evidence="1">
    <location>
        <begin position="29"/>
        <end position="46"/>
    </location>
</feature>
<dbReference type="KEGG" id="fno:Fnod_1252"/>
<dbReference type="GO" id="GO:0015128">
    <property type="term" value="F:gluconate transmembrane transporter activity"/>
    <property type="evidence" value="ECO:0007669"/>
    <property type="project" value="InterPro"/>
</dbReference>
<dbReference type="HOGENOM" id="CLU_027949_0_2_0"/>
<dbReference type="PIRSF" id="PIRSF002746">
    <property type="entry name" value="Gluconate_transporter"/>
    <property type="match status" value="1"/>
</dbReference>
<dbReference type="STRING" id="381764.Fnod_1252"/>
<feature type="transmembrane region" description="Helical" evidence="1">
    <location>
        <begin position="102"/>
        <end position="124"/>
    </location>
</feature>
<dbReference type="Proteomes" id="UP000002415">
    <property type="component" value="Chromosome"/>
</dbReference>
<name>A7HMG6_FERNB</name>
<dbReference type="EMBL" id="CP000771">
    <property type="protein sequence ID" value="ABS61099.1"/>
    <property type="molecule type" value="Genomic_DNA"/>
</dbReference>
<dbReference type="PANTHER" id="PTHR30354">
    <property type="entry name" value="GNT FAMILY GLUCONATE TRANSPORTER"/>
    <property type="match status" value="1"/>
</dbReference>
<evidence type="ECO:0000256" key="1">
    <source>
        <dbReference type="SAM" id="Phobius"/>
    </source>
</evidence>
<feature type="transmembrane region" description="Helical" evidence="1">
    <location>
        <begin position="136"/>
        <end position="154"/>
    </location>
</feature>
<feature type="transmembrane region" description="Helical" evidence="1">
    <location>
        <begin position="382"/>
        <end position="401"/>
    </location>
</feature>
<feature type="transmembrane region" description="Helical" evidence="1">
    <location>
        <begin position="174"/>
        <end position="195"/>
    </location>
</feature>